<accession>A0A915XK88</accession>
<keyword evidence="1" id="KW-0812">Transmembrane</keyword>
<gene>
    <name evidence="2" type="ORF">GF1_20480</name>
</gene>
<name>A0A915XK88_9BACT</name>
<protein>
    <submittedName>
        <fullName evidence="2">Uncharacterized protein</fullName>
    </submittedName>
</protein>
<evidence type="ECO:0000313" key="2">
    <source>
        <dbReference type="EMBL" id="BCO09672.1"/>
    </source>
</evidence>
<reference evidence="2" key="1">
    <citation type="submission" date="2020-12" db="EMBL/GenBank/DDBJ databases">
        <title>Desulfobium dissulfuricans gen. nov., sp. nov., a novel mesophilic, sulfate-reducing bacterium isolated from a deep-sea hydrothermal vent.</title>
        <authorList>
            <person name="Hashimoto Y."/>
            <person name="Tame A."/>
            <person name="Sawayama S."/>
            <person name="Miyazaki J."/>
            <person name="Takai K."/>
            <person name="Nakagawa S."/>
        </authorList>
    </citation>
    <scope>NUCLEOTIDE SEQUENCE</scope>
    <source>
        <strain evidence="2">GF1</strain>
    </source>
</reference>
<dbReference type="KEGG" id="ddu:GF1_20480"/>
<organism evidence="2 3">
    <name type="scientific">Desulfolithobacter dissulfuricans</name>
    <dbReference type="NCBI Taxonomy" id="2795293"/>
    <lineage>
        <taxon>Bacteria</taxon>
        <taxon>Pseudomonadati</taxon>
        <taxon>Thermodesulfobacteriota</taxon>
        <taxon>Desulfobulbia</taxon>
        <taxon>Desulfobulbales</taxon>
        <taxon>Desulfobulbaceae</taxon>
        <taxon>Desulfolithobacter</taxon>
    </lineage>
</organism>
<dbReference type="Proteomes" id="UP001063350">
    <property type="component" value="Chromosome"/>
</dbReference>
<dbReference type="RefSeq" id="WP_267926424.1">
    <property type="nucleotide sequence ID" value="NZ_AP024233.1"/>
</dbReference>
<keyword evidence="1" id="KW-0472">Membrane</keyword>
<proteinExistence type="predicted"/>
<feature type="transmembrane region" description="Helical" evidence="1">
    <location>
        <begin position="12"/>
        <end position="31"/>
    </location>
</feature>
<keyword evidence="3" id="KW-1185">Reference proteome</keyword>
<dbReference type="AlphaFoldDB" id="A0A915XK88"/>
<dbReference type="EMBL" id="AP024233">
    <property type="protein sequence ID" value="BCO09672.1"/>
    <property type="molecule type" value="Genomic_DNA"/>
</dbReference>
<evidence type="ECO:0000256" key="1">
    <source>
        <dbReference type="SAM" id="Phobius"/>
    </source>
</evidence>
<evidence type="ECO:0000313" key="3">
    <source>
        <dbReference type="Proteomes" id="UP001063350"/>
    </source>
</evidence>
<keyword evidence="1" id="KW-1133">Transmembrane helix</keyword>
<sequence>MAAGKTRKIKILWITGLFTVGLFFIFLPAILSSPVVLDLLRQELRSRLAITLELGSCSFGWFRGLEIRNLTCQSPELGVRVIVPRMTGSRGLLALVAAPKNLGVFTLEQPVFQVETRPWTLSPSRSTGQKASGEAVQETGFLPPWDDLLVQLRIIDGAIQPARQPAEPPDRFRLQAALESGTITFSSSVLLALGDGQVVTVRGRVNLPPAHLGLNGDALVIKASVRARHFVLTPLLEQLSRRTGWPVSGDGFLDLDLEYSYSGSRYRLESQARVKQFSLSCRQENILPRSPLEGRLILDGAGGWPGAGLPLEGRLQLESWPGRFWLDLEDFSAFGPMGMDGRCRLGLTMDLERLATILHQGQWLDPEVRLDGRLQMQGTGYLEDGLLVLPQLQLSVEQLVFRDPLDSVEEPRLVVQGGPEVGPGPVVMAVGPLTVAAAMEPWFRAGAGHTAVDLTGHTVYLRGLRVQTSAGTITLDELVFDDWSRFLPGAVQILKEQSDYHQSSALKPVSVAEFQW</sequence>